<dbReference type="InterPro" id="IPR001623">
    <property type="entry name" value="DnaJ_domain"/>
</dbReference>
<dbReference type="GO" id="GO:0051087">
    <property type="term" value="F:protein-folding chaperone binding"/>
    <property type="evidence" value="ECO:0007669"/>
    <property type="project" value="TreeGrafter"/>
</dbReference>
<dbReference type="GO" id="GO:0051082">
    <property type="term" value="F:unfolded protein binding"/>
    <property type="evidence" value="ECO:0007669"/>
    <property type="project" value="TreeGrafter"/>
</dbReference>
<proteinExistence type="predicted"/>
<accession>A0A7S0GPP9</accession>
<dbReference type="Gene3D" id="1.10.287.110">
    <property type="entry name" value="DnaJ domain"/>
    <property type="match status" value="1"/>
</dbReference>
<dbReference type="Pfam" id="PF00226">
    <property type="entry name" value="DnaJ"/>
    <property type="match status" value="1"/>
</dbReference>
<dbReference type="PANTHER" id="PTHR43948">
    <property type="entry name" value="DNAJ HOMOLOG SUBFAMILY B"/>
    <property type="match status" value="1"/>
</dbReference>
<feature type="region of interest" description="Disordered" evidence="1">
    <location>
        <begin position="115"/>
        <end position="149"/>
    </location>
</feature>
<reference evidence="3" key="1">
    <citation type="submission" date="2021-01" db="EMBL/GenBank/DDBJ databases">
        <authorList>
            <person name="Corre E."/>
            <person name="Pelletier E."/>
            <person name="Niang G."/>
            <person name="Scheremetjew M."/>
            <person name="Finn R."/>
            <person name="Kale V."/>
            <person name="Holt S."/>
            <person name="Cochrane G."/>
            <person name="Meng A."/>
            <person name="Brown T."/>
            <person name="Cohen L."/>
        </authorList>
    </citation>
    <scope>NUCLEOTIDE SEQUENCE</scope>
    <source>
        <strain evidence="3">CCMP2058</strain>
    </source>
</reference>
<evidence type="ECO:0000256" key="1">
    <source>
        <dbReference type="SAM" id="MobiDB-lite"/>
    </source>
</evidence>
<dbReference type="EMBL" id="HBEM01003421">
    <property type="protein sequence ID" value="CAD8433028.1"/>
    <property type="molecule type" value="Transcribed_RNA"/>
</dbReference>
<feature type="domain" description="J" evidence="2">
    <location>
        <begin position="385"/>
        <end position="452"/>
    </location>
</feature>
<name>A0A7S0GPP9_9EUKA</name>
<sequence length="542" mass="62079">MLSNEMGPRGLPDPLVWIIVFAVIAFLPVSSRERVWELRGGYRSSDGLMSRRRSRPGVMGLRGGASSKRKYSKPAERRNKVFPFGNKGKSLNRGMPLPPTNKERFQQDLDEYRKQKKAFQDPVKPQRPWKPLSKPGKENEKPRKRGYRTSFLTDKMHIGKEGRETMKEVVELAGKKKWATQKDVRRSWQGDKRKVASWRIDKPWGDLYGKNNLKSSQDRKRRKRERRRAGLSTDTSPYSEDSDAPGSKKWDIEEMARKEMEEKTQRTFYIDGFEGGVRFQDGYASFESPSKSVDIAESDQEYRDLERQATVEQESKLTNPHEAWLQSCAMAGLKPPDEDDTGGVSSTKSKSKRKAKPYQPKWTEKKPSTSRKKTTTRAVVVENVVYYEVLGIGRNASVKEITKAFRRKAVIMHPDKFPAGQKSNAEKAFKELEIAYTALTNPHRRHIYDTYGAKGLQKLDEGYNDEQIKNECSQGYRDHGSDATDIHVSDPAKVQYQYGYPGDMDANQHYSNAFQEFEAELGNRGKEIFSPFGPEDAFLNNG</sequence>
<feature type="region of interest" description="Disordered" evidence="1">
    <location>
        <begin position="332"/>
        <end position="374"/>
    </location>
</feature>
<dbReference type="GO" id="GO:0044183">
    <property type="term" value="F:protein folding chaperone"/>
    <property type="evidence" value="ECO:0007669"/>
    <property type="project" value="TreeGrafter"/>
</dbReference>
<dbReference type="InterPro" id="IPR036869">
    <property type="entry name" value="J_dom_sf"/>
</dbReference>
<dbReference type="PRINTS" id="PR00625">
    <property type="entry name" value="JDOMAIN"/>
</dbReference>
<dbReference type="AlphaFoldDB" id="A0A7S0GPP9"/>
<gene>
    <name evidence="3" type="ORF">LAMO00422_LOCUS2401</name>
</gene>
<protein>
    <recommendedName>
        <fullName evidence="2">J domain-containing protein</fullName>
    </recommendedName>
</protein>
<dbReference type="CDD" id="cd06257">
    <property type="entry name" value="DnaJ"/>
    <property type="match status" value="1"/>
</dbReference>
<dbReference type="SMART" id="SM00271">
    <property type="entry name" value="DnaJ"/>
    <property type="match status" value="1"/>
</dbReference>
<evidence type="ECO:0000259" key="2">
    <source>
        <dbReference type="PROSITE" id="PS50076"/>
    </source>
</evidence>
<dbReference type="GO" id="GO:0005737">
    <property type="term" value="C:cytoplasm"/>
    <property type="evidence" value="ECO:0007669"/>
    <property type="project" value="TreeGrafter"/>
</dbReference>
<feature type="compositionally biased region" description="Basic residues" evidence="1">
    <location>
        <begin position="219"/>
        <end position="229"/>
    </location>
</feature>
<dbReference type="PROSITE" id="PS50076">
    <property type="entry name" value="DNAJ_2"/>
    <property type="match status" value="1"/>
</dbReference>
<dbReference type="SUPFAM" id="SSF46565">
    <property type="entry name" value="Chaperone J-domain"/>
    <property type="match status" value="1"/>
</dbReference>
<organism evidence="3">
    <name type="scientific">Amorphochlora amoebiformis</name>
    <dbReference type="NCBI Taxonomy" id="1561963"/>
    <lineage>
        <taxon>Eukaryota</taxon>
        <taxon>Sar</taxon>
        <taxon>Rhizaria</taxon>
        <taxon>Cercozoa</taxon>
        <taxon>Chlorarachniophyceae</taxon>
        <taxon>Amorphochlora</taxon>
    </lineage>
</organism>
<feature type="region of interest" description="Disordered" evidence="1">
    <location>
        <begin position="209"/>
        <end position="250"/>
    </location>
</feature>
<feature type="region of interest" description="Disordered" evidence="1">
    <location>
        <begin position="47"/>
        <end position="102"/>
    </location>
</feature>
<evidence type="ECO:0000313" key="3">
    <source>
        <dbReference type="EMBL" id="CAD8433028.1"/>
    </source>
</evidence>
<dbReference type="PANTHER" id="PTHR43948:SF10">
    <property type="entry name" value="MRJ, ISOFORM E"/>
    <property type="match status" value="1"/>
</dbReference>
<dbReference type="GO" id="GO:0005634">
    <property type="term" value="C:nucleus"/>
    <property type="evidence" value="ECO:0007669"/>
    <property type="project" value="TreeGrafter"/>
</dbReference>